<proteinExistence type="inferred from homology"/>
<dbReference type="Gene3D" id="3.40.50.720">
    <property type="entry name" value="NAD(P)-binding Rossmann-like Domain"/>
    <property type="match status" value="1"/>
</dbReference>
<organism evidence="3 4">
    <name type="scientific">Candidatus Giovannonibacteria bacterium GW2011_GWA1_44_29</name>
    <dbReference type="NCBI Taxonomy" id="1618646"/>
    <lineage>
        <taxon>Bacteria</taxon>
        <taxon>Candidatus Giovannoniibacteriota</taxon>
    </lineage>
</organism>
<dbReference type="CDD" id="cd05237">
    <property type="entry name" value="UDP_invert_4-6DH_SDR_e"/>
    <property type="match status" value="1"/>
</dbReference>
<feature type="domain" description="Polysaccharide biosynthesis protein CapD-like" evidence="2">
    <location>
        <begin position="10"/>
        <end position="293"/>
    </location>
</feature>
<evidence type="ECO:0000313" key="3">
    <source>
        <dbReference type="EMBL" id="KKT64280.1"/>
    </source>
</evidence>
<dbReference type="STRING" id="1618646.UW57_C0001G0007"/>
<dbReference type="PANTHER" id="PTHR43318:SF2">
    <property type="entry name" value="UDP-N-ACETYLGLUCOSAMINE 4,6-DEHYDRATASE (INVERTING)"/>
    <property type="match status" value="1"/>
</dbReference>
<name>A0A0G1IZ03_9BACT</name>
<dbReference type="PATRIC" id="fig|1618646.3.peg.8"/>
<dbReference type="InterPro" id="IPR003869">
    <property type="entry name" value="Polysac_CapD-like"/>
</dbReference>
<sequence length="345" mass="38604">MLNEFKNKNILVTGGTGSIGSEIVHQLLKFSPKVIRVFARHEDRHYQLMNELGTENERLRFVVGDIRDKDRLRMAMEGVDVVFHAAALKQVAMCEYNPFEAVKTNIIGTQNIIEAARDLKIPKVIGISTDKVAEPEGILGVSKLMAEKLFLSSFYYRGDKKTKFACVRFGNVLGSRGSLLPLLKKQIAANGEVAITDQKMTRFVMTVPQAVNLILSATNMMRGHEIFVLKMPAIRLVDLIKAAVNYYAPIFGKKSSDIKIKTIGRRAGEKIHEKLLADYEVPRALESGEMYILTPHETVARSQYKEHYLAAQVKVGSKALSSQYAPKLSKIQLEAMIKEADAHQI</sequence>
<dbReference type="EMBL" id="LCIV01000001">
    <property type="protein sequence ID" value="KKT64280.1"/>
    <property type="molecule type" value="Genomic_DNA"/>
</dbReference>
<evidence type="ECO:0000256" key="1">
    <source>
        <dbReference type="ARBA" id="ARBA00007430"/>
    </source>
</evidence>
<dbReference type="AlphaFoldDB" id="A0A0G1IZ03"/>
<dbReference type="SUPFAM" id="SSF51735">
    <property type="entry name" value="NAD(P)-binding Rossmann-fold domains"/>
    <property type="match status" value="1"/>
</dbReference>
<comment type="caution">
    <text evidence="3">The sequence shown here is derived from an EMBL/GenBank/DDBJ whole genome shotgun (WGS) entry which is preliminary data.</text>
</comment>
<reference evidence="3 4" key="1">
    <citation type="journal article" date="2015" name="Nature">
        <title>rRNA introns, odd ribosomes, and small enigmatic genomes across a large radiation of phyla.</title>
        <authorList>
            <person name="Brown C.T."/>
            <person name="Hug L.A."/>
            <person name="Thomas B.C."/>
            <person name="Sharon I."/>
            <person name="Castelle C.J."/>
            <person name="Singh A."/>
            <person name="Wilkins M.J."/>
            <person name="Williams K.H."/>
            <person name="Banfield J.F."/>
        </authorList>
    </citation>
    <scope>NUCLEOTIDE SEQUENCE [LARGE SCALE GENOMIC DNA]</scope>
</reference>
<dbReference type="InterPro" id="IPR051203">
    <property type="entry name" value="Polysaccharide_Synthase-Rel"/>
</dbReference>
<gene>
    <name evidence="3" type="ORF">UW57_C0001G0007</name>
</gene>
<dbReference type="PANTHER" id="PTHR43318">
    <property type="entry name" value="UDP-N-ACETYLGLUCOSAMINE 4,6-DEHYDRATASE"/>
    <property type="match status" value="1"/>
</dbReference>
<dbReference type="InterPro" id="IPR036291">
    <property type="entry name" value="NAD(P)-bd_dom_sf"/>
</dbReference>
<evidence type="ECO:0000313" key="4">
    <source>
        <dbReference type="Proteomes" id="UP000034652"/>
    </source>
</evidence>
<evidence type="ECO:0000259" key="2">
    <source>
        <dbReference type="Pfam" id="PF02719"/>
    </source>
</evidence>
<protein>
    <submittedName>
        <fullName evidence="3">Polysaccharide biosynthesis protein CapD</fullName>
    </submittedName>
</protein>
<comment type="similarity">
    <text evidence="1">Belongs to the polysaccharide synthase family.</text>
</comment>
<dbReference type="Pfam" id="PF02719">
    <property type="entry name" value="Polysacc_synt_2"/>
    <property type="match status" value="1"/>
</dbReference>
<accession>A0A0G1IZ03</accession>
<dbReference type="Proteomes" id="UP000034652">
    <property type="component" value="Unassembled WGS sequence"/>
</dbReference>